<keyword evidence="3" id="KW-1185">Reference proteome</keyword>
<organism evidence="2 3">
    <name type="scientific">Candidatus Nitrososphaera evergladensis SR1</name>
    <dbReference type="NCBI Taxonomy" id="1459636"/>
    <lineage>
        <taxon>Archaea</taxon>
        <taxon>Nitrososphaerota</taxon>
        <taxon>Nitrososphaeria</taxon>
        <taxon>Nitrososphaerales</taxon>
        <taxon>Nitrososphaeraceae</taxon>
        <taxon>Nitrososphaera</taxon>
    </lineage>
</organism>
<keyword evidence="1" id="KW-1133">Transmembrane helix</keyword>
<gene>
    <name evidence="2" type="ORF">NTE_01375</name>
</gene>
<name>A0A075MQF4_9ARCH</name>
<protein>
    <submittedName>
        <fullName evidence="2">Uncharacterized protein</fullName>
    </submittedName>
</protein>
<feature type="transmembrane region" description="Helical" evidence="1">
    <location>
        <begin position="7"/>
        <end position="27"/>
    </location>
</feature>
<feature type="transmembrane region" description="Helical" evidence="1">
    <location>
        <begin position="59"/>
        <end position="81"/>
    </location>
</feature>
<keyword evidence="1" id="KW-0812">Transmembrane</keyword>
<evidence type="ECO:0000313" key="3">
    <source>
        <dbReference type="Proteomes" id="UP000028194"/>
    </source>
</evidence>
<dbReference type="KEGG" id="nev:NTE_01375"/>
<evidence type="ECO:0000313" key="2">
    <source>
        <dbReference type="EMBL" id="AIF83443.1"/>
    </source>
</evidence>
<dbReference type="HOGENOM" id="CLU_2284912_0_0_2"/>
<keyword evidence="1" id="KW-0472">Membrane</keyword>
<proteinExistence type="predicted"/>
<dbReference type="STRING" id="1459636.NTE_01375"/>
<dbReference type="AlphaFoldDB" id="A0A075MQF4"/>
<accession>A0A075MQF4</accession>
<reference evidence="2 3" key="1">
    <citation type="journal article" date="2014" name="PLoS ONE">
        <title>Genome Sequence of Candidatus Nitrososphaera evergladensis from Group I.1b Enriched from Everglades Soil Reveals Novel Genomic Features of the Ammonia-Oxidizing Archaea.</title>
        <authorList>
            <person name="Zhalnina K.V."/>
            <person name="Dias R."/>
            <person name="Leonard M.T."/>
            <person name="Dorr de Quadros P."/>
            <person name="Camargo F.A."/>
            <person name="Drew J.C."/>
            <person name="Farmerie W.G."/>
            <person name="Daroub S.H."/>
            <person name="Triplett E.W."/>
        </authorList>
    </citation>
    <scope>NUCLEOTIDE SEQUENCE [LARGE SCALE GENOMIC DNA]</scope>
    <source>
        <strain evidence="2 3">SR1</strain>
    </source>
</reference>
<sequence length="101" mass="10768">MHPQKVAAGIAIIVGVIGIPFPVWQMVAHGCSPSQVYSHRDFAPNEGPPGTCDMALQNASGYFVAVVALGSLGSFLLVLGMEERSFLTLKKIPKENDNAKE</sequence>
<evidence type="ECO:0000256" key="1">
    <source>
        <dbReference type="SAM" id="Phobius"/>
    </source>
</evidence>
<dbReference type="EMBL" id="CP007174">
    <property type="protein sequence ID" value="AIF83443.1"/>
    <property type="molecule type" value="Genomic_DNA"/>
</dbReference>
<dbReference type="Proteomes" id="UP000028194">
    <property type="component" value="Chromosome"/>
</dbReference>